<keyword evidence="1 9" id="KW-0808">Transferase</keyword>
<dbReference type="PROSITE" id="PS00109">
    <property type="entry name" value="PROTEIN_KINASE_TYR"/>
    <property type="match status" value="1"/>
</dbReference>
<dbReference type="PROSITE" id="PS50011">
    <property type="entry name" value="PROTEIN_KINASE_DOM"/>
    <property type="match status" value="1"/>
</dbReference>
<sequence length="486" mass="55602">MSSEEPMSFLRSDLVTVQDDEEKKRLSMLPELIQAEVRALEGISYYHGMTCRDTIEPKLTRRGDFVVRATDNRTGKFEFVLTIYNSRRIYSHLVILVDLDKKKWWLAVHPEHLFNNIAEMAKYYQDKTLGPSFKLGRAISKGPHWIPHDRISYDPTKDLLGTGNFSEVCRAHMFLEHGSVLMAVKNSKLIDDKLDPTKNTQANKVKKEMIGEAEVMSQLRHANITHFFGIAIDRLPVLIVMEFCQGGNMESHLHKFGTRISLSEKMLYIADATAGLAYIHSMTVTHRDLASRNLLISVNGFVKLSDFGLGVKLRRTDNVFITKKGARCPARWMPPEMFQKGYLFMKPADVWSMGATMYEIFMNGEVPHEELDNREAMIAIRNGKQIKFPEIAGPFNERMATQIFAIESSHRITAEILSQQMLEYVKADQTLSLKTLTLNEIPGVMRTRLTHFAEYTPQVILFTDDGKNLGYQDAPCEMLAKVVWKR</sequence>
<dbReference type="InterPro" id="IPR000719">
    <property type="entry name" value="Prot_kinase_dom"/>
</dbReference>
<dbReference type="InterPro" id="IPR050198">
    <property type="entry name" value="Non-receptor_tyrosine_kinases"/>
</dbReference>
<dbReference type="Proteomes" id="UP000005237">
    <property type="component" value="Unassembled WGS sequence"/>
</dbReference>
<dbReference type="Gene3D" id="1.10.510.10">
    <property type="entry name" value="Transferase(Phosphotransferase) domain 1"/>
    <property type="match status" value="1"/>
</dbReference>
<evidence type="ECO:0000256" key="1">
    <source>
        <dbReference type="ARBA" id="ARBA00022679"/>
    </source>
</evidence>
<dbReference type="GO" id="GO:0005524">
    <property type="term" value="F:ATP binding"/>
    <property type="evidence" value="ECO:0007669"/>
    <property type="project" value="UniProtKB-UniRule"/>
</dbReference>
<dbReference type="PROSITE" id="PS00107">
    <property type="entry name" value="PROTEIN_KINASE_ATP"/>
    <property type="match status" value="1"/>
</dbReference>
<evidence type="ECO:0000259" key="10">
    <source>
        <dbReference type="PROSITE" id="PS50001"/>
    </source>
</evidence>
<dbReference type="EnsemblMetazoa" id="CJA00459.1">
    <property type="protein sequence ID" value="CJA00459.1"/>
    <property type="gene ID" value="WBGene00119663"/>
</dbReference>
<evidence type="ECO:0000256" key="7">
    <source>
        <dbReference type="PROSITE-ProRule" id="PRU00191"/>
    </source>
</evidence>
<dbReference type="PANTHER" id="PTHR24418">
    <property type="entry name" value="TYROSINE-PROTEIN KINASE"/>
    <property type="match status" value="1"/>
</dbReference>
<proteinExistence type="inferred from homology"/>
<dbReference type="InterPro" id="IPR000980">
    <property type="entry name" value="SH2"/>
</dbReference>
<evidence type="ECO:0000256" key="9">
    <source>
        <dbReference type="RuleBase" id="RU362096"/>
    </source>
</evidence>
<evidence type="ECO:0000259" key="11">
    <source>
        <dbReference type="PROSITE" id="PS50011"/>
    </source>
</evidence>
<evidence type="ECO:0000256" key="4">
    <source>
        <dbReference type="ARBA" id="ARBA00022840"/>
    </source>
</evidence>
<feature type="binding site" evidence="8">
    <location>
        <position position="185"/>
    </location>
    <ligand>
        <name>ATP</name>
        <dbReference type="ChEBI" id="CHEBI:30616"/>
    </ligand>
</feature>
<dbReference type="PRINTS" id="PR00109">
    <property type="entry name" value="TYRKINASE"/>
</dbReference>
<evidence type="ECO:0000256" key="3">
    <source>
        <dbReference type="ARBA" id="ARBA00022777"/>
    </source>
</evidence>
<dbReference type="GO" id="GO:0004715">
    <property type="term" value="F:non-membrane spanning protein tyrosine kinase activity"/>
    <property type="evidence" value="ECO:0007669"/>
    <property type="project" value="UniProtKB-EC"/>
</dbReference>
<keyword evidence="4 8" id="KW-0067">ATP-binding</keyword>
<evidence type="ECO:0000256" key="8">
    <source>
        <dbReference type="PROSITE-ProRule" id="PRU10141"/>
    </source>
</evidence>
<reference evidence="12" key="2">
    <citation type="submission" date="2022-06" db="UniProtKB">
        <authorList>
            <consortium name="EnsemblMetazoa"/>
        </authorList>
    </citation>
    <scope>IDENTIFICATION</scope>
    <source>
        <strain evidence="12">DF5081</strain>
    </source>
</reference>
<name>A0A8R1HG47_CAEJA</name>
<keyword evidence="7" id="KW-0727">SH2 domain</keyword>
<keyword evidence="5 9" id="KW-0829">Tyrosine-protein kinase</keyword>
<keyword evidence="2 8" id="KW-0547">Nucleotide-binding</keyword>
<dbReference type="InterPro" id="IPR017441">
    <property type="entry name" value="Protein_kinase_ATP_BS"/>
</dbReference>
<comment type="catalytic activity">
    <reaction evidence="6 9">
        <text>L-tyrosyl-[protein] + ATP = O-phospho-L-tyrosyl-[protein] + ADP + H(+)</text>
        <dbReference type="Rhea" id="RHEA:10596"/>
        <dbReference type="Rhea" id="RHEA-COMP:10136"/>
        <dbReference type="Rhea" id="RHEA-COMP:20101"/>
        <dbReference type="ChEBI" id="CHEBI:15378"/>
        <dbReference type="ChEBI" id="CHEBI:30616"/>
        <dbReference type="ChEBI" id="CHEBI:46858"/>
        <dbReference type="ChEBI" id="CHEBI:61978"/>
        <dbReference type="ChEBI" id="CHEBI:456216"/>
        <dbReference type="EC" id="2.7.10.2"/>
    </reaction>
</comment>
<accession>A0A8R1HG47</accession>
<feature type="domain" description="Protein kinase" evidence="11">
    <location>
        <begin position="154"/>
        <end position="425"/>
    </location>
</feature>
<protein>
    <recommendedName>
        <fullName evidence="9">Tyrosine-protein kinase</fullName>
        <ecNumber evidence="9">2.7.10.2</ecNumber>
    </recommendedName>
</protein>
<dbReference type="SMART" id="SM00252">
    <property type="entry name" value="SH2"/>
    <property type="match status" value="1"/>
</dbReference>
<feature type="domain" description="SH2" evidence="10">
    <location>
        <begin position="45"/>
        <end position="139"/>
    </location>
</feature>
<dbReference type="SMART" id="SM00219">
    <property type="entry name" value="TyrKc"/>
    <property type="match status" value="1"/>
</dbReference>
<dbReference type="AlphaFoldDB" id="A0A8R1HG47"/>
<dbReference type="PROSITE" id="PS50001">
    <property type="entry name" value="SH2"/>
    <property type="match status" value="1"/>
</dbReference>
<evidence type="ECO:0000313" key="12">
    <source>
        <dbReference type="EnsemblMetazoa" id="CJA00459.1"/>
    </source>
</evidence>
<evidence type="ECO:0000256" key="5">
    <source>
        <dbReference type="ARBA" id="ARBA00023137"/>
    </source>
</evidence>
<dbReference type="Pfam" id="PF07714">
    <property type="entry name" value="PK_Tyr_Ser-Thr"/>
    <property type="match status" value="1"/>
</dbReference>
<evidence type="ECO:0000313" key="13">
    <source>
        <dbReference type="Proteomes" id="UP000005237"/>
    </source>
</evidence>
<dbReference type="InterPro" id="IPR011009">
    <property type="entry name" value="Kinase-like_dom_sf"/>
</dbReference>
<dbReference type="EC" id="2.7.10.2" evidence="9"/>
<dbReference type="Gene3D" id="3.30.505.10">
    <property type="entry name" value="SH2 domain"/>
    <property type="match status" value="1"/>
</dbReference>
<organism evidence="12 13">
    <name type="scientific">Caenorhabditis japonica</name>
    <dbReference type="NCBI Taxonomy" id="281687"/>
    <lineage>
        <taxon>Eukaryota</taxon>
        <taxon>Metazoa</taxon>
        <taxon>Ecdysozoa</taxon>
        <taxon>Nematoda</taxon>
        <taxon>Chromadorea</taxon>
        <taxon>Rhabditida</taxon>
        <taxon>Rhabditina</taxon>
        <taxon>Rhabditomorpha</taxon>
        <taxon>Rhabditoidea</taxon>
        <taxon>Rhabditidae</taxon>
        <taxon>Peloderinae</taxon>
        <taxon>Caenorhabditis</taxon>
    </lineage>
</organism>
<keyword evidence="3 9" id="KW-0418">Kinase</keyword>
<keyword evidence="13" id="KW-1185">Reference proteome</keyword>
<evidence type="ECO:0000256" key="2">
    <source>
        <dbReference type="ARBA" id="ARBA00022741"/>
    </source>
</evidence>
<dbReference type="InterPro" id="IPR020635">
    <property type="entry name" value="Tyr_kinase_cat_dom"/>
</dbReference>
<dbReference type="InterPro" id="IPR008266">
    <property type="entry name" value="Tyr_kinase_AS"/>
</dbReference>
<comment type="similarity">
    <text evidence="9">Belongs to the protein kinase superfamily. Tyr protein kinase family.</text>
</comment>
<dbReference type="InterPro" id="IPR036860">
    <property type="entry name" value="SH2_dom_sf"/>
</dbReference>
<evidence type="ECO:0000256" key="6">
    <source>
        <dbReference type="ARBA" id="ARBA00051245"/>
    </source>
</evidence>
<dbReference type="InterPro" id="IPR001245">
    <property type="entry name" value="Ser-Thr/Tyr_kinase_cat_dom"/>
</dbReference>
<reference evidence="13" key="1">
    <citation type="submission" date="2010-08" db="EMBL/GenBank/DDBJ databases">
        <authorList>
            <consortium name="Caenorhabditis japonica Sequencing Consortium"/>
            <person name="Wilson R.K."/>
        </authorList>
    </citation>
    <scope>NUCLEOTIDE SEQUENCE [LARGE SCALE GENOMIC DNA]</scope>
    <source>
        <strain evidence="13">DF5081</strain>
    </source>
</reference>
<dbReference type="SUPFAM" id="SSF56112">
    <property type="entry name" value="Protein kinase-like (PK-like)"/>
    <property type="match status" value="1"/>
</dbReference>
<dbReference type="SUPFAM" id="SSF55550">
    <property type="entry name" value="SH2 domain"/>
    <property type="match status" value="1"/>
</dbReference>